<evidence type="ECO:0000313" key="8">
    <source>
        <dbReference type="EMBL" id="CAJ1500382.1"/>
    </source>
</evidence>
<gene>
    <name evidence="8" type="ORF">MU0053_001657</name>
</gene>
<comment type="function">
    <text evidence="1">Could possibly oxidize fatty acids using specific components.</text>
</comment>
<reference evidence="8 9" key="1">
    <citation type="submission" date="2023-08" db="EMBL/GenBank/DDBJ databases">
        <authorList>
            <person name="Folkvardsen B D."/>
            <person name="Norman A."/>
        </authorList>
    </citation>
    <scope>NUCLEOTIDE SEQUENCE [LARGE SCALE GENOMIC DNA]</scope>
    <source>
        <strain evidence="8 9">Mu0053</strain>
    </source>
</reference>
<evidence type="ECO:0000256" key="2">
    <source>
        <dbReference type="ARBA" id="ARBA00005254"/>
    </source>
</evidence>
<evidence type="ECO:0000256" key="3">
    <source>
        <dbReference type="ARBA" id="ARBA00022832"/>
    </source>
</evidence>
<name>A0ABM9LKB5_9MYCO</name>
<evidence type="ECO:0000256" key="7">
    <source>
        <dbReference type="RuleBase" id="RU003707"/>
    </source>
</evidence>
<keyword evidence="3" id="KW-0276">Fatty acid metabolism</keyword>
<protein>
    <submittedName>
        <fullName evidence="8">Enoyl-CoA hydratase/isomerase family protein</fullName>
    </submittedName>
</protein>
<evidence type="ECO:0000313" key="9">
    <source>
        <dbReference type="Proteomes" id="UP001190465"/>
    </source>
</evidence>
<accession>A0ABM9LKB5</accession>
<comment type="catalytic activity">
    <reaction evidence="6">
        <text>a 4-saturated-(3S)-3-hydroxyacyl-CoA = a (3E)-enoyl-CoA + H2O</text>
        <dbReference type="Rhea" id="RHEA:20724"/>
        <dbReference type="ChEBI" id="CHEBI:15377"/>
        <dbReference type="ChEBI" id="CHEBI:58521"/>
        <dbReference type="ChEBI" id="CHEBI:137480"/>
        <dbReference type="EC" id="4.2.1.17"/>
    </reaction>
</comment>
<evidence type="ECO:0000256" key="4">
    <source>
        <dbReference type="ARBA" id="ARBA00023098"/>
    </source>
</evidence>
<evidence type="ECO:0000256" key="5">
    <source>
        <dbReference type="ARBA" id="ARBA00023709"/>
    </source>
</evidence>
<dbReference type="InterPro" id="IPR029045">
    <property type="entry name" value="ClpP/crotonase-like_dom_sf"/>
</dbReference>
<dbReference type="Gene3D" id="3.90.226.10">
    <property type="entry name" value="2-enoyl-CoA Hydratase, Chain A, domain 1"/>
    <property type="match status" value="1"/>
</dbReference>
<proteinExistence type="inferred from homology"/>
<keyword evidence="9" id="KW-1185">Reference proteome</keyword>
<evidence type="ECO:0000256" key="1">
    <source>
        <dbReference type="ARBA" id="ARBA00002994"/>
    </source>
</evidence>
<dbReference type="PANTHER" id="PTHR11941:SF54">
    <property type="entry name" value="ENOYL-COA HYDRATASE, MITOCHONDRIAL"/>
    <property type="match status" value="1"/>
</dbReference>
<sequence>MERVASDVVLLTLNVHERRNAMTAELSEAWTEAIATLSQDRSVRAVVVTGAGTAFCAGGDFDWLESTIQSHGSVSELRSTMSCFYQGWLSIRELAIPSIAAVNGPAIGAGLCLALACDLRIASPTAKFSAPFTSLGVHPGMAATWLLPEAVGMPRARDMFLTGRELSAEEAVGWGLASAVADDVVTRAVEVAKSIAANDGLSVELTKSALAQPHRSLAEGLNWEGFAQPMTMMQGVNARQNGAASRPGE</sequence>
<dbReference type="EMBL" id="OY726397">
    <property type="protein sequence ID" value="CAJ1500382.1"/>
    <property type="molecule type" value="Genomic_DNA"/>
</dbReference>
<organism evidence="8 9">
    <name type="scientific">[Mycobacterium] burgundiense</name>
    <dbReference type="NCBI Taxonomy" id="3064286"/>
    <lineage>
        <taxon>Bacteria</taxon>
        <taxon>Bacillati</taxon>
        <taxon>Actinomycetota</taxon>
        <taxon>Actinomycetes</taxon>
        <taxon>Mycobacteriales</taxon>
        <taxon>Mycobacteriaceae</taxon>
        <taxon>Mycolicibacterium</taxon>
    </lineage>
</organism>
<dbReference type="PROSITE" id="PS00166">
    <property type="entry name" value="ENOYL_COA_HYDRATASE"/>
    <property type="match status" value="1"/>
</dbReference>
<comment type="similarity">
    <text evidence="2 7">Belongs to the enoyl-CoA hydratase/isomerase family.</text>
</comment>
<dbReference type="PANTHER" id="PTHR11941">
    <property type="entry name" value="ENOYL-COA HYDRATASE-RELATED"/>
    <property type="match status" value="1"/>
</dbReference>
<evidence type="ECO:0000256" key="6">
    <source>
        <dbReference type="ARBA" id="ARBA00023717"/>
    </source>
</evidence>
<dbReference type="InterPro" id="IPR018376">
    <property type="entry name" value="Enoyl-CoA_hyd/isom_CS"/>
</dbReference>
<keyword evidence="4" id="KW-0443">Lipid metabolism</keyword>
<dbReference type="RefSeq" id="WP_308481876.1">
    <property type="nucleotide sequence ID" value="NZ_OY726397.1"/>
</dbReference>
<dbReference type="CDD" id="cd06558">
    <property type="entry name" value="crotonase-like"/>
    <property type="match status" value="1"/>
</dbReference>
<comment type="catalytic activity">
    <reaction evidence="5">
        <text>a (3S)-3-hydroxyacyl-CoA = a (2E)-enoyl-CoA + H2O</text>
        <dbReference type="Rhea" id="RHEA:16105"/>
        <dbReference type="ChEBI" id="CHEBI:15377"/>
        <dbReference type="ChEBI" id="CHEBI:57318"/>
        <dbReference type="ChEBI" id="CHEBI:58856"/>
        <dbReference type="EC" id="4.2.1.17"/>
    </reaction>
</comment>
<dbReference type="InterPro" id="IPR001753">
    <property type="entry name" value="Enoyl-CoA_hydra/iso"/>
</dbReference>
<dbReference type="Pfam" id="PF00378">
    <property type="entry name" value="ECH_1"/>
    <property type="match status" value="1"/>
</dbReference>
<dbReference type="SUPFAM" id="SSF52096">
    <property type="entry name" value="ClpP/crotonase"/>
    <property type="match status" value="1"/>
</dbReference>
<dbReference type="Proteomes" id="UP001190465">
    <property type="component" value="Chromosome"/>
</dbReference>